<feature type="region of interest" description="Disordered" evidence="1">
    <location>
        <begin position="1"/>
        <end position="66"/>
    </location>
</feature>
<name>A0AAG5DUN4_ANOAO</name>
<keyword evidence="3" id="KW-1185">Reference proteome</keyword>
<dbReference type="Proteomes" id="UP000075880">
    <property type="component" value="Unassembled WGS sequence"/>
</dbReference>
<dbReference type="AlphaFoldDB" id="A0AAG5DUN4"/>
<feature type="compositionally biased region" description="Polar residues" evidence="1">
    <location>
        <begin position="29"/>
        <end position="39"/>
    </location>
</feature>
<sequence length="143" mass="16134">MEGSDTSDESTPSTGETSQPKDLAVGAQTMLNFTKNQPGENHYNDQRSPCGASSMLKMYSSKKTRDNNVWERNYNMAEVYAEKRKVLCEKISQEKAPTPFRAQPMPGFPVLKKKNHLPMFTLPCTPEVLKHGGKKVKPRRTDE</sequence>
<organism evidence="2 3">
    <name type="scientific">Anopheles atroparvus</name>
    <name type="common">European mosquito</name>
    <dbReference type="NCBI Taxonomy" id="41427"/>
    <lineage>
        <taxon>Eukaryota</taxon>
        <taxon>Metazoa</taxon>
        <taxon>Ecdysozoa</taxon>
        <taxon>Arthropoda</taxon>
        <taxon>Hexapoda</taxon>
        <taxon>Insecta</taxon>
        <taxon>Pterygota</taxon>
        <taxon>Neoptera</taxon>
        <taxon>Endopterygota</taxon>
        <taxon>Diptera</taxon>
        <taxon>Nematocera</taxon>
        <taxon>Culicoidea</taxon>
        <taxon>Culicidae</taxon>
        <taxon>Anophelinae</taxon>
        <taxon>Anopheles</taxon>
    </lineage>
</organism>
<accession>A0AAG5DUN4</accession>
<dbReference type="EnsemblMetazoa" id="ENSAATROPT016829">
    <property type="protein sequence ID" value="ENSAATROPP014816"/>
    <property type="gene ID" value="ENSAATROPG013779"/>
</dbReference>
<evidence type="ECO:0000313" key="2">
    <source>
        <dbReference type="EnsemblMetazoa" id="ENSAATROPP014816"/>
    </source>
</evidence>
<proteinExistence type="predicted"/>
<evidence type="ECO:0000256" key="1">
    <source>
        <dbReference type="SAM" id="MobiDB-lite"/>
    </source>
</evidence>
<reference evidence="2" key="1">
    <citation type="submission" date="2024-04" db="UniProtKB">
        <authorList>
            <consortium name="EnsemblMetazoa"/>
        </authorList>
    </citation>
    <scope>IDENTIFICATION</scope>
    <source>
        <strain evidence="2">EBRO</strain>
    </source>
</reference>
<feature type="compositionally biased region" description="Polar residues" evidence="1">
    <location>
        <begin position="9"/>
        <end position="20"/>
    </location>
</feature>
<protein>
    <submittedName>
        <fullName evidence="2">Uncharacterized protein</fullName>
    </submittedName>
</protein>
<evidence type="ECO:0000313" key="3">
    <source>
        <dbReference type="Proteomes" id="UP000075880"/>
    </source>
</evidence>